<proteinExistence type="predicted"/>
<dbReference type="AlphaFoldDB" id="A0A0H4VIN5"/>
<keyword evidence="3" id="KW-1185">Reference proteome</keyword>
<dbReference type="EMBL" id="CP011310">
    <property type="protein sequence ID" value="AKQ42804.1"/>
    <property type="molecule type" value="Genomic_DNA"/>
</dbReference>
<sequence length="62" mass="6995">MWVFAKAHYVGCAWAYLLSAFAGTAALSWLFFAHVERAMTRWLNIWLGVTHHGDILSQQSGV</sequence>
<evidence type="ECO:0000313" key="3">
    <source>
        <dbReference type="Proteomes" id="UP000059113"/>
    </source>
</evidence>
<dbReference type="OrthoDB" id="9767863at2"/>
<accession>A0A0H4VIN5</accession>
<gene>
    <name evidence="2" type="ORF">CP97_13355</name>
</gene>
<keyword evidence="1" id="KW-0812">Transmembrane</keyword>
<name>A0A0H4VIN5_9SPHN</name>
<evidence type="ECO:0000256" key="1">
    <source>
        <dbReference type="SAM" id="Phobius"/>
    </source>
</evidence>
<protein>
    <submittedName>
        <fullName evidence="2">Uncharacterized protein</fullName>
    </submittedName>
</protein>
<dbReference type="Proteomes" id="UP000059113">
    <property type="component" value="Chromosome"/>
</dbReference>
<dbReference type="STRING" id="1648404.CP97_13355"/>
<evidence type="ECO:0000313" key="2">
    <source>
        <dbReference type="EMBL" id="AKQ42804.1"/>
    </source>
</evidence>
<dbReference type="RefSeq" id="WP_048886348.1">
    <property type="nucleotide sequence ID" value="NZ_CP011310.1"/>
</dbReference>
<reference evidence="3" key="2">
    <citation type="submission" date="2015-04" db="EMBL/GenBank/DDBJ databases">
        <title>The complete genome sequence of Erythrobacter sp. s21-N3.</title>
        <authorList>
            <person name="Zhuang L."/>
            <person name="Liu Y."/>
            <person name="Shao Z."/>
        </authorList>
    </citation>
    <scope>NUCLEOTIDE SEQUENCE [LARGE SCALE GENOMIC DNA]</scope>
    <source>
        <strain evidence="3">s21-N3</strain>
    </source>
</reference>
<organism evidence="2 3">
    <name type="scientific">Aurantiacibacter atlanticus</name>
    <dbReference type="NCBI Taxonomy" id="1648404"/>
    <lineage>
        <taxon>Bacteria</taxon>
        <taxon>Pseudomonadati</taxon>
        <taxon>Pseudomonadota</taxon>
        <taxon>Alphaproteobacteria</taxon>
        <taxon>Sphingomonadales</taxon>
        <taxon>Erythrobacteraceae</taxon>
        <taxon>Aurantiacibacter</taxon>
    </lineage>
</organism>
<keyword evidence="1" id="KW-0472">Membrane</keyword>
<reference evidence="2 3" key="1">
    <citation type="journal article" date="2015" name="Int. J. Syst. Evol. Microbiol.">
        <title>Erythrobacter atlanticus sp. nov., a bacterium from ocean sediment able to degrade polycyclic aromatic hydrocarbons.</title>
        <authorList>
            <person name="Zhuang L."/>
            <person name="Liu Y."/>
            <person name="Wang L."/>
            <person name="Wang W."/>
            <person name="Shao Z."/>
        </authorList>
    </citation>
    <scope>NUCLEOTIDE SEQUENCE [LARGE SCALE GENOMIC DNA]</scope>
    <source>
        <strain evidence="3">s21-N3</strain>
    </source>
</reference>
<feature type="transmembrane region" description="Helical" evidence="1">
    <location>
        <begin position="13"/>
        <end position="32"/>
    </location>
</feature>
<keyword evidence="1" id="KW-1133">Transmembrane helix</keyword>
<dbReference type="KEGG" id="ery:CP97_13355"/>